<dbReference type="RefSeq" id="WP_343881855.1">
    <property type="nucleotide sequence ID" value="NZ_BAAAIJ010000059.1"/>
</dbReference>
<comment type="caution">
    <text evidence="2">The sequence shown here is derived from an EMBL/GenBank/DDBJ whole genome shotgun (WGS) entry which is preliminary data.</text>
</comment>
<evidence type="ECO:0000259" key="1">
    <source>
        <dbReference type="Pfam" id="PF00248"/>
    </source>
</evidence>
<dbReference type="InterPro" id="IPR050523">
    <property type="entry name" value="AKR_Detox_Biosynth"/>
</dbReference>
<dbReference type="InterPro" id="IPR023210">
    <property type="entry name" value="NADP_OxRdtase_dom"/>
</dbReference>
<organism evidence="2 3">
    <name type="scientific">Arthrobacter flavus</name>
    <dbReference type="NCBI Taxonomy" id="95172"/>
    <lineage>
        <taxon>Bacteria</taxon>
        <taxon>Bacillati</taxon>
        <taxon>Actinomycetota</taxon>
        <taxon>Actinomycetes</taxon>
        <taxon>Micrococcales</taxon>
        <taxon>Micrococcaceae</taxon>
        <taxon>Arthrobacter</taxon>
    </lineage>
</organism>
<dbReference type="InterPro" id="IPR036812">
    <property type="entry name" value="NAD(P)_OxRdtase_dom_sf"/>
</dbReference>
<dbReference type="EMBL" id="JBHUGA010000067">
    <property type="protein sequence ID" value="MFD1848264.1"/>
    <property type="molecule type" value="Genomic_DNA"/>
</dbReference>
<name>A0ABW4QC30_9MICC</name>
<dbReference type="Gene3D" id="3.20.20.100">
    <property type="entry name" value="NADP-dependent oxidoreductase domain"/>
    <property type="match status" value="1"/>
</dbReference>
<dbReference type="Proteomes" id="UP001597307">
    <property type="component" value="Unassembled WGS sequence"/>
</dbReference>
<reference evidence="3" key="1">
    <citation type="journal article" date="2019" name="Int. J. Syst. Evol. Microbiol.">
        <title>The Global Catalogue of Microorganisms (GCM) 10K type strain sequencing project: providing services to taxonomists for standard genome sequencing and annotation.</title>
        <authorList>
            <consortium name="The Broad Institute Genomics Platform"/>
            <consortium name="The Broad Institute Genome Sequencing Center for Infectious Disease"/>
            <person name="Wu L."/>
            <person name="Ma J."/>
        </authorList>
    </citation>
    <scope>NUCLEOTIDE SEQUENCE [LARGE SCALE GENOMIC DNA]</scope>
    <source>
        <strain evidence="3">JCM 11496</strain>
    </source>
</reference>
<keyword evidence="3" id="KW-1185">Reference proteome</keyword>
<dbReference type="Pfam" id="PF00248">
    <property type="entry name" value="Aldo_ket_red"/>
    <property type="match status" value="1"/>
</dbReference>
<sequence>MEWQNVGSSGLTVSRVGLGTMTWGQDADEETAREQLRLFTEAGGTLVGTAARYSDGRAEAILGDLIGDTVARSELVLAVQGGSARHHGGVRRADGSRKGLLDSLDASLARLGTDHVDLWLAPARLDAVPLDETLGALELAYRTGRARYVGVSNHAGWELALASATAGFPLTAHEAEYSLLNRTVEREATPAAQALGVGLVAWAPLGRGVLTGKYRGQTPSDSRAASDLWAPYVEPYLGGRPHRITEALVTAAKGLDLAPLEVALRWVLHRPTVAAAMTGARTSHQLKDVLSAAQSPLPPQISAVLDEVSAQF</sequence>
<evidence type="ECO:0000313" key="3">
    <source>
        <dbReference type="Proteomes" id="UP001597307"/>
    </source>
</evidence>
<proteinExistence type="predicted"/>
<dbReference type="PANTHER" id="PTHR43364">
    <property type="entry name" value="NADH-SPECIFIC METHYLGLYOXAL REDUCTASE-RELATED"/>
    <property type="match status" value="1"/>
</dbReference>
<dbReference type="PANTHER" id="PTHR43364:SF18">
    <property type="entry name" value="OXIDOREDUCTASE"/>
    <property type="match status" value="1"/>
</dbReference>
<protein>
    <submittedName>
        <fullName evidence="2">Aldo/keto reductase</fullName>
    </submittedName>
</protein>
<dbReference type="SUPFAM" id="SSF51430">
    <property type="entry name" value="NAD(P)-linked oxidoreductase"/>
    <property type="match status" value="1"/>
</dbReference>
<gene>
    <name evidence="2" type="ORF">ACFSFX_16900</name>
</gene>
<feature type="domain" description="NADP-dependent oxidoreductase" evidence="1">
    <location>
        <begin position="16"/>
        <end position="308"/>
    </location>
</feature>
<accession>A0ABW4QC30</accession>
<evidence type="ECO:0000313" key="2">
    <source>
        <dbReference type="EMBL" id="MFD1848264.1"/>
    </source>
</evidence>